<evidence type="ECO:0000256" key="14">
    <source>
        <dbReference type="ARBA" id="ARBA00023170"/>
    </source>
</evidence>
<keyword evidence="9" id="KW-0067">ATP-binding</keyword>
<evidence type="ECO:0000313" key="17">
    <source>
        <dbReference type="EMBL" id="EAY03583.1"/>
    </source>
</evidence>
<evidence type="ECO:0000256" key="8">
    <source>
        <dbReference type="ARBA" id="ARBA00022777"/>
    </source>
</evidence>
<keyword evidence="14" id="KW-0675">Receptor</keyword>
<dbReference type="GO" id="GO:0004714">
    <property type="term" value="F:transmembrane receptor protein tyrosine kinase activity"/>
    <property type="evidence" value="ECO:0007669"/>
    <property type="project" value="UniProtKB-EC"/>
</dbReference>
<evidence type="ECO:0000256" key="10">
    <source>
        <dbReference type="ARBA" id="ARBA00022989"/>
    </source>
</evidence>
<evidence type="ECO:0000256" key="9">
    <source>
        <dbReference type="ARBA" id="ARBA00022840"/>
    </source>
</evidence>
<reference evidence="17" key="1">
    <citation type="submission" date="2006-10" db="EMBL/GenBank/DDBJ databases">
        <authorList>
            <person name="Amadeo P."/>
            <person name="Zhao Q."/>
            <person name="Wortman J."/>
            <person name="Fraser-Liggett C."/>
            <person name="Carlton J."/>
        </authorList>
    </citation>
    <scope>NUCLEOTIDE SEQUENCE</scope>
    <source>
        <strain evidence="17">G3</strain>
    </source>
</reference>
<sequence length="227" mass="22868">MQWNFSFKGSKNELTLQPGRYLLECWGAQGGGKDVSALAGLGAGGKGGYSSGTIFLQKSTPIFVYVGGTGKVIADGIAEGGFNGGGSAWGKASSVDPAGGGGGATDIRLNIDDLYSRVIVAGGGGGGGEDSEIGGFGGGLEGGRNSNNWVSYPGAQNSSSHGAAFGHGAHTPCNGGGAVVVGMEAVLIMAKKLLLALLMAMIQMEVQVEAVMFTPEKHRNIIQQDAN</sequence>
<keyword evidence="11" id="KW-0472">Membrane</keyword>
<gene>
    <name evidence="17" type="ORF">TVAG_042350</name>
</gene>
<evidence type="ECO:0000313" key="18">
    <source>
        <dbReference type="Proteomes" id="UP000001542"/>
    </source>
</evidence>
<dbReference type="Pfam" id="PF12810">
    <property type="entry name" value="ALK_LTK_GRD"/>
    <property type="match status" value="1"/>
</dbReference>
<evidence type="ECO:0000256" key="1">
    <source>
        <dbReference type="ARBA" id="ARBA00004251"/>
    </source>
</evidence>
<evidence type="ECO:0000256" key="2">
    <source>
        <dbReference type="ARBA" id="ARBA00011902"/>
    </source>
</evidence>
<evidence type="ECO:0000256" key="15">
    <source>
        <dbReference type="ARBA" id="ARBA00023180"/>
    </source>
</evidence>
<dbReference type="GO" id="GO:0005886">
    <property type="term" value="C:plasma membrane"/>
    <property type="evidence" value="ECO:0007669"/>
    <property type="project" value="UniProtKB-SubCell"/>
</dbReference>
<evidence type="ECO:0000256" key="3">
    <source>
        <dbReference type="ARBA" id="ARBA00022475"/>
    </source>
</evidence>
<evidence type="ECO:0000259" key="16">
    <source>
        <dbReference type="Pfam" id="PF12810"/>
    </source>
</evidence>
<dbReference type="SMR" id="A2EUX4"/>
<keyword evidence="8" id="KW-0418">Kinase</keyword>
<feature type="domain" description="ALK/LTK-like glycine-rich" evidence="16">
    <location>
        <begin position="13"/>
        <end position="177"/>
    </location>
</feature>
<keyword evidence="6" id="KW-0732">Signal</keyword>
<name>A2EUX4_TRIV3</name>
<dbReference type="VEuPathDB" id="TrichDB:TVAGG3_0192580"/>
<keyword evidence="12" id="KW-0829">Tyrosine-protein kinase</keyword>
<evidence type="ECO:0000256" key="4">
    <source>
        <dbReference type="ARBA" id="ARBA00022679"/>
    </source>
</evidence>
<dbReference type="KEGG" id="tva:4761429"/>
<proteinExistence type="predicted"/>
<accession>A2EUX4</accession>
<keyword evidence="10" id="KW-1133">Transmembrane helix</keyword>
<dbReference type="EMBL" id="DS113501">
    <property type="protein sequence ID" value="EAY03583.1"/>
    <property type="molecule type" value="Genomic_DNA"/>
</dbReference>
<dbReference type="RefSeq" id="XP_001315806.1">
    <property type="nucleotide sequence ID" value="XM_001315771.1"/>
</dbReference>
<dbReference type="InParanoid" id="A2EUX4"/>
<organism evidence="17 18">
    <name type="scientific">Trichomonas vaginalis (strain ATCC PRA-98 / G3)</name>
    <dbReference type="NCBI Taxonomy" id="412133"/>
    <lineage>
        <taxon>Eukaryota</taxon>
        <taxon>Metamonada</taxon>
        <taxon>Parabasalia</taxon>
        <taxon>Trichomonadida</taxon>
        <taxon>Trichomonadidae</taxon>
        <taxon>Trichomonas</taxon>
    </lineage>
</organism>
<keyword evidence="4" id="KW-0808">Transferase</keyword>
<keyword evidence="3" id="KW-1003">Cell membrane</keyword>
<evidence type="ECO:0000256" key="13">
    <source>
        <dbReference type="ARBA" id="ARBA00023157"/>
    </source>
</evidence>
<keyword evidence="7" id="KW-0547">Nucleotide-binding</keyword>
<evidence type="ECO:0000256" key="11">
    <source>
        <dbReference type="ARBA" id="ARBA00023136"/>
    </source>
</evidence>
<dbReference type="GO" id="GO:0005524">
    <property type="term" value="F:ATP binding"/>
    <property type="evidence" value="ECO:0007669"/>
    <property type="project" value="UniProtKB-KW"/>
</dbReference>
<evidence type="ECO:0000256" key="5">
    <source>
        <dbReference type="ARBA" id="ARBA00022692"/>
    </source>
</evidence>
<evidence type="ECO:0000256" key="12">
    <source>
        <dbReference type="ARBA" id="ARBA00023137"/>
    </source>
</evidence>
<keyword evidence="5" id="KW-0812">Transmembrane</keyword>
<dbReference type="Proteomes" id="UP000001542">
    <property type="component" value="Unassembled WGS sequence"/>
</dbReference>
<keyword evidence="15" id="KW-0325">Glycoprotein</keyword>
<keyword evidence="13" id="KW-1015">Disulfide bond</keyword>
<comment type="subcellular location">
    <subcellularLocation>
        <location evidence="1">Cell membrane</location>
        <topology evidence="1">Single-pass type I membrane protein</topology>
    </subcellularLocation>
</comment>
<dbReference type="AlphaFoldDB" id="A2EUX4"/>
<reference evidence="17" key="2">
    <citation type="journal article" date="2007" name="Science">
        <title>Draft genome sequence of the sexually transmitted pathogen Trichomonas vaginalis.</title>
        <authorList>
            <person name="Carlton J.M."/>
            <person name="Hirt R.P."/>
            <person name="Silva J.C."/>
            <person name="Delcher A.L."/>
            <person name="Schatz M."/>
            <person name="Zhao Q."/>
            <person name="Wortman J.R."/>
            <person name="Bidwell S.L."/>
            <person name="Alsmark U.C.M."/>
            <person name="Besteiro S."/>
            <person name="Sicheritz-Ponten T."/>
            <person name="Noel C.J."/>
            <person name="Dacks J.B."/>
            <person name="Foster P.G."/>
            <person name="Simillion C."/>
            <person name="Van de Peer Y."/>
            <person name="Miranda-Saavedra D."/>
            <person name="Barton G.J."/>
            <person name="Westrop G.D."/>
            <person name="Mueller S."/>
            <person name="Dessi D."/>
            <person name="Fiori P.L."/>
            <person name="Ren Q."/>
            <person name="Paulsen I."/>
            <person name="Zhang H."/>
            <person name="Bastida-Corcuera F.D."/>
            <person name="Simoes-Barbosa A."/>
            <person name="Brown M.T."/>
            <person name="Hayes R.D."/>
            <person name="Mukherjee M."/>
            <person name="Okumura C.Y."/>
            <person name="Schneider R."/>
            <person name="Smith A.J."/>
            <person name="Vanacova S."/>
            <person name="Villalvazo M."/>
            <person name="Haas B.J."/>
            <person name="Pertea M."/>
            <person name="Feldblyum T.V."/>
            <person name="Utterback T.R."/>
            <person name="Shu C.L."/>
            <person name="Osoegawa K."/>
            <person name="de Jong P.J."/>
            <person name="Hrdy I."/>
            <person name="Horvathova L."/>
            <person name="Zubacova Z."/>
            <person name="Dolezal P."/>
            <person name="Malik S.B."/>
            <person name="Logsdon J.M. Jr."/>
            <person name="Henze K."/>
            <person name="Gupta A."/>
            <person name="Wang C.C."/>
            <person name="Dunne R.L."/>
            <person name="Upcroft J.A."/>
            <person name="Upcroft P."/>
            <person name="White O."/>
            <person name="Salzberg S.L."/>
            <person name="Tang P."/>
            <person name="Chiu C.-H."/>
            <person name="Lee Y.-S."/>
            <person name="Embley T.M."/>
            <person name="Coombs G.H."/>
            <person name="Mottram J.C."/>
            <person name="Tachezy J."/>
            <person name="Fraser-Liggett C.M."/>
            <person name="Johnson P.J."/>
        </authorList>
    </citation>
    <scope>NUCLEOTIDE SEQUENCE [LARGE SCALE GENOMIC DNA]</scope>
    <source>
        <strain evidence="17">G3</strain>
    </source>
</reference>
<protein>
    <recommendedName>
        <fullName evidence="2">receptor protein-tyrosine kinase</fullName>
        <ecNumber evidence="2">2.7.10.1</ecNumber>
    </recommendedName>
</protein>
<evidence type="ECO:0000256" key="7">
    <source>
        <dbReference type="ARBA" id="ARBA00022741"/>
    </source>
</evidence>
<keyword evidence="18" id="KW-1185">Reference proteome</keyword>
<evidence type="ECO:0000256" key="6">
    <source>
        <dbReference type="ARBA" id="ARBA00022729"/>
    </source>
</evidence>
<dbReference type="InterPro" id="IPR055163">
    <property type="entry name" value="ALK/LTK-like_GRD"/>
</dbReference>
<dbReference type="EC" id="2.7.10.1" evidence="2"/>
<dbReference type="VEuPathDB" id="TrichDB:TVAG_042350"/>